<dbReference type="AlphaFoldDB" id="A0A6V8PMB1"/>
<dbReference type="EMBL" id="BLSA01000020">
    <property type="protein sequence ID" value="GFP31971.1"/>
    <property type="molecule type" value="Genomic_DNA"/>
</dbReference>
<dbReference type="Proteomes" id="UP000568877">
    <property type="component" value="Unassembled WGS sequence"/>
</dbReference>
<name>A0A6V8PMB1_9ACTN</name>
<gene>
    <name evidence="1" type="ORF">HKBW3S42_00277</name>
</gene>
<accession>A0A6V8PMB1</accession>
<proteinExistence type="predicted"/>
<evidence type="ECO:0000313" key="2">
    <source>
        <dbReference type="Proteomes" id="UP000568877"/>
    </source>
</evidence>
<evidence type="ECO:0000313" key="1">
    <source>
        <dbReference type="EMBL" id="GFP31971.1"/>
    </source>
</evidence>
<sequence>MLELGGKIEEHLHFLLEIQKRIRALLIYLKGSQEHD</sequence>
<comment type="caution">
    <text evidence="1">The sequence shown here is derived from an EMBL/GenBank/DDBJ whole genome shotgun (WGS) entry which is preliminary data.</text>
</comment>
<organism evidence="1 2">
    <name type="scientific">Candidatus Hakubella thermalkaliphila</name>
    <dbReference type="NCBI Taxonomy" id="2754717"/>
    <lineage>
        <taxon>Bacteria</taxon>
        <taxon>Bacillati</taxon>
        <taxon>Actinomycetota</taxon>
        <taxon>Actinomycetota incertae sedis</taxon>
        <taxon>Candidatus Hakubellales</taxon>
        <taxon>Candidatus Hakubellaceae</taxon>
        <taxon>Candidatus Hakubella</taxon>
    </lineage>
</organism>
<protein>
    <submittedName>
        <fullName evidence="1">Uncharacterized protein</fullName>
    </submittedName>
</protein>
<reference evidence="1 2" key="1">
    <citation type="journal article" date="2020" name="Front. Microbiol.">
        <title>Single-cell genomics of novel Actinobacteria with the Wood-Ljungdahl pathway discovered in a serpentinizing system.</title>
        <authorList>
            <person name="Merino N."/>
            <person name="Kawai M."/>
            <person name="Boyd E.S."/>
            <person name="Colman D.R."/>
            <person name="McGlynn S.E."/>
            <person name="Nealson K.H."/>
            <person name="Kurokawa K."/>
            <person name="Hongoh Y."/>
        </authorList>
    </citation>
    <scope>NUCLEOTIDE SEQUENCE [LARGE SCALE GENOMIC DNA]</scope>
    <source>
        <strain evidence="1 2">S42</strain>
    </source>
</reference>